<proteinExistence type="predicted"/>
<name>A0A382P879_9ZZZZ</name>
<organism evidence="2">
    <name type="scientific">marine metagenome</name>
    <dbReference type="NCBI Taxonomy" id="408172"/>
    <lineage>
        <taxon>unclassified sequences</taxon>
        <taxon>metagenomes</taxon>
        <taxon>ecological metagenomes</taxon>
    </lineage>
</organism>
<reference evidence="2" key="1">
    <citation type="submission" date="2018-05" db="EMBL/GenBank/DDBJ databases">
        <authorList>
            <person name="Lanie J.A."/>
            <person name="Ng W.-L."/>
            <person name="Kazmierczak K.M."/>
            <person name="Andrzejewski T.M."/>
            <person name="Davidsen T.M."/>
            <person name="Wayne K.J."/>
            <person name="Tettelin H."/>
            <person name="Glass J.I."/>
            <person name="Rusch D."/>
            <person name="Podicherti R."/>
            <person name="Tsui H.-C.T."/>
            <person name="Winkler M.E."/>
        </authorList>
    </citation>
    <scope>NUCLEOTIDE SEQUENCE</scope>
</reference>
<gene>
    <name evidence="2" type="ORF">METZ01_LOCUS322320</name>
</gene>
<accession>A0A382P879</accession>
<evidence type="ECO:0000256" key="1">
    <source>
        <dbReference type="SAM" id="MobiDB-lite"/>
    </source>
</evidence>
<feature type="compositionally biased region" description="Basic and acidic residues" evidence="1">
    <location>
        <begin position="7"/>
        <end position="22"/>
    </location>
</feature>
<feature type="compositionally biased region" description="Low complexity" evidence="1">
    <location>
        <begin position="28"/>
        <end position="39"/>
    </location>
</feature>
<dbReference type="AlphaFoldDB" id="A0A382P879"/>
<feature type="non-terminal residue" evidence="2">
    <location>
        <position position="194"/>
    </location>
</feature>
<feature type="region of interest" description="Disordered" evidence="1">
    <location>
        <begin position="1"/>
        <end position="67"/>
    </location>
</feature>
<evidence type="ECO:0000313" key="2">
    <source>
        <dbReference type="EMBL" id="SVC69466.1"/>
    </source>
</evidence>
<feature type="compositionally biased region" description="Basic and acidic residues" evidence="1">
    <location>
        <begin position="42"/>
        <end position="62"/>
    </location>
</feature>
<dbReference type="EMBL" id="UINC01105497">
    <property type="protein sequence ID" value="SVC69466.1"/>
    <property type="molecule type" value="Genomic_DNA"/>
</dbReference>
<protein>
    <submittedName>
        <fullName evidence="2">Uncharacterized protein</fullName>
    </submittedName>
</protein>
<feature type="region of interest" description="Disordered" evidence="1">
    <location>
        <begin position="120"/>
        <end position="155"/>
    </location>
</feature>
<sequence>MSEDDKDNINIDNKEEETKSDENQSQGESSSPETQPTEPSDGDQKETQPKVDEKNEHEVIHKKDGRLHIYIRQDKYKGELKSKNWVGRLYIDGKQKISSSGTPNLEEAIPILEKWFDDIHANKGKEEQAPQETVETTSTQTSAAPVVETPKQTEPVVAKSVVTPLENKETSEVKTSSNILETFKNIKFKKPSFG</sequence>
<feature type="compositionally biased region" description="Low complexity" evidence="1">
    <location>
        <begin position="131"/>
        <end position="144"/>
    </location>
</feature>